<accession>A0A9N9DY36</accession>
<evidence type="ECO:0000313" key="3">
    <source>
        <dbReference type="Proteomes" id="UP000789706"/>
    </source>
</evidence>
<feature type="non-terminal residue" evidence="2">
    <location>
        <position position="1"/>
    </location>
</feature>
<name>A0A9N9DY36_9GLOM</name>
<protein>
    <submittedName>
        <fullName evidence="2">7181_t:CDS:1</fullName>
    </submittedName>
</protein>
<dbReference type="Proteomes" id="UP000789706">
    <property type="component" value="Unassembled WGS sequence"/>
</dbReference>
<organism evidence="2 3">
    <name type="scientific">Diversispora eburnea</name>
    <dbReference type="NCBI Taxonomy" id="1213867"/>
    <lineage>
        <taxon>Eukaryota</taxon>
        <taxon>Fungi</taxon>
        <taxon>Fungi incertae sedis</taxon>
        <taxon>Mucoromycota</taxon>
        <taxon>Glomeromycotina</taxon>
        <taxon>Glomeromycetes</taxon>
        <taxon>Diversisporales</taxon>
        <taxon>Diversisporaceae</taxon>
        <taxon>Diversispora</taxon>
    </lineage>
</organism>
<comment type="caution">
    <text evidence="2">The sequence shown here is derived from an EMBL/GenBank/DDBJ whole genome shotgun (WGS) entry which is preliminary data.</text>
</comment>
<dbReference type="EMBL" id="CAJVPK010007655">
    <property type="protein sequence ID" value="CAG8657295.1"/>
    <property type="molecule type" value="Genomic_DNA"/>
</dbReference>
<evidence type="ECO:0000256" key="1">
    <source>
        <dbReference type="SAM" id="MobiDB-lite"/>
    </source>
</evidence>
<evidence type="ECO:0000313" key="2">
    <source>
        <dbReference type="EMBL" id="CAG8657295.1"/>
    </source>
</evidence>
<reference evidence="2" key="1">
    <citation type="submission" date="2021-06" db="EMBL/GenBank/DDBJ databases">
        <authorList>
            <person name="Kallberg Y."/>
            <person name="Tangrot J."/>
            <person name="Rosling A."/>
        </authorList>
    </citation>
    <scope>NUCLEOTIDE SEQUENCE</scope>
    <source>
        <strain evidence="2">AZ414A</strain>
    </source>
</reference>
<feature type="compositionally biased region" description="Basic and acidic residues" evidence="1">
    <location>
        <begin position="1"/>
        <end position="13"/>
    </location>
</feature>
<proteinExistence type="predicted"/>
<keyword evidence="3" id="KW-1185">Reference proteome</keyword>
<gene>
    <name evidence="2" type="ORF">DEBURN_LOCUS11639</name>
</gene>
<feature type="region of interest" description="Disordered" evidence="1">
    <location>
        <begin position="1"/>
        <end position="27"/>
    </location>
</feature>
<sequence>FRELSGDNSDSRSGEINNDDNSESVATLPPVIRIASAELSI</sequence>
<dbReference type="AlphaFoldDB" id="A0A9N9DY36"/>